<name>A0AA39MAK5_9BILA</name>
<feature type="transmembrane region" description="Helical" evidence="2">
    <location>
        <begin position="82"/>
        <end position="100"/>
    </location>
</feature>
<organism evidence="3 4">
    <name type="scientific">Steinernema hermaphroditum</name>
    <dbReference type="NCBI Taxonomy" id="289476"/>
    <lineage>
        <taxon>Eukaryota</taxon>
        <taxon>Metazoa</taxon>
        <taxon>Ecdysozoa</taxon>
        <taxon>Nematoda</taxon>
        <taxon>Chromadorea</taxon>
        <taxon>Rhabditida</taxon>
        <taxon>Tylenchina</taxon>
        <taxon>Panagrolaimomorpha</taxon>
        <taxon>Strongyloidoidea</taxon>
        <taxon>Steinernematidae</taxon>
        <taxon>Steinernema</taxon>
    </lineage>
</organism>
<feature type="transmembrane region" description="Helical" evidence="2">
    <location>
        <begin position="120"/>
        <end position="143"/>
    </location>
</feature>
<feature type="region of interest" description="Disordered" evidence="1">
    <location>
        <begin position="449"/>
        <end position="474"/>
    </location>
</feature>
<keyword evidence="4" id="KW-1185">Reference proteome</keyword>
<gene>
    <name evidence="3" type="ORF">QR680_009772</name>
</gene>
<sequence>MRKYSVQYDTEAGVDNIRPSPSVKHNDIELSFFNSEEDITQDVKKFLALGEYLFSTCLSIVTTVTLVLTYKTVRKRTSKYDLFLRLLLISAFFFAGFLVLDGSLWIEYCISDNGARSNYPYALVGFFLYASFSFYDACSIVLLIQRNCALLFPSYRAKKSLKILFAFLLSLILGGAEAMIVKMLSEGGGSVPIGCYVISCVSPEAAPVLFRAETFLAVRVFSSMLYIASGASLVVLVLKRKVKLNKLNLFVVCVLASRIVFGSAPHIVDLTSFLLWHRSIGSFIGPYIKLGWSCDVCSTVFFYYRVLLTRQRSKQVRNRLDSKAPFVFPASNVAPPSSVVGGTMDERNAIRDKWLIEIGKEMVAGNADQARNMSLIIDSVVQFAEGCVQLARAETDELESVFARELGWATPEFDDDATTIQGDEIALSEVASETASRPGSAALPVPLVIPQDDPLGSAAPTPPPPPPIDACESQPSTSLLKLEARLSRASTPTSYSLFSDANRTQAHEKFPFGGFQPAKPKGTLSYYTALASNVFFGDGTHFVLRDGNLKNLSVVNAPLSTAGHELKLYSQKEGNTAEKVQKIALFYGDKLMSMGKTAYTVHSLLMSFLQVLREVMPQAQIYVFTVPLAPSIMEEAKRFNELLEETIGPSNLKNSFLIELAGVVDMQVKEHEWKSGGAEMSPQMAFTAFHEVLKLCGIGKTKKRRASESAVSTDEPSTSKGTKADTQIQGRYSQIGNRFLR</sequence>
<proteinExistence type="predicted"/>
<evidence type="ECO:0000256" key="1">
    <source>
        <dbReference type="SAM" id="MobiDB-lite"/>
    </source>
</evidence>
<feature type="transmembrane region" description="Helical" evidence="2">
    <location>
        <begin position="216"/>
        <end position="238"/>
    </location>
</feature>
<keyword evidence="2" id="KW-0812">Transmembrane</keyword>
<dbReference type="AlphaFoldDB" id="A0AA39MAK5"/>
<evidence type="ECO:0000313" key="3">
    <source>
        <dbReference type="EMBL" id="KAK0426560.1"/>
    </source>
</evidence>
<feature type="compositionally biased region" description="Polar residues" evidence="1">
    <location>
        <begin position="709"/>
        <end position="728"/>
    </location>
</feature>
<feature type="region of interest" description="Disordered" evidence="1">
    <location>
        <begin position="705"/>
        <end position="728"/>
    </location>
</feature>
<keyword evidence="2" id="KW-0472">Membrane</keyword>
<dbReference type="EMBL" id="JAUCMV010000001">
    <property type="protein sequence ID" value="KAK0426560.1"/>
    <property type="molecule type" value="Genomic_DNA"/>
</dbReference>
<comment type="caution">
    <text evidence="3">The sequence shown here is derived from an EMBL/GenBank/DDBJ whole genome shotgun (WGS) entry which is preliminary data.</text>
</comment>
<evidence type="ECO:0000256" key="2">
    <source>
        <dbReference type="SAM" id="Phobius"/>
    </source>
</evidence>
<feature type="transmembrane region" description="Helical" evidence="2">
    <location>
        <begin position="52"/>
        <end position="70"/>
    </location>
</feature>
<feature type="transmembrane region" description="Helical" evidence="2">
    <location>
        <begin position="247"/>
        <end position="267"/>
    </location>
</feature>
<reference evidence="3" key="1">
    <citation type="submission" date="2023-06" db="EMBL/GenBank/DDBJ databases">
        <title>Genomic analysis of the entomopathogenic nematode Steinernema hermaphroditum.</title>
        <authorList>
            <person name="Schwarz E.M."/>
            <person name="Heppert J.K."/>
            <person name="Baniya A."/>
            <person name="Schwartz H.T."/>
            <person name="Tan C.-H."/>
            <person name="Antoshechkin I."/>
            <person name="Sternberg P.W."/>
            <person name="Goodrich-Blair H."/>
            <person name="Dillman A.R."/>
        </authorList>
    </citation>
    <scope>NUCLEOTIDE SEQUENCE</scope>
    <source>
        <strain evidence="3">PS9179</strain>
        <tissue evidence="3">Whole animal</tissue>
    </source>
</reference>
<protein>
    <submittedName>
        <fullName evidence="3">Uncharacterized protein</fullName>
    </submittedName>
</protein>
<accession>A0AA39MAK5</accession>
<evidence type="ECO:0000313" key="4">
    <source>
        <dbReference type="Proteomes" id="UP001175271"/>
    </source>
</evidence>
<keyword evidence="2" id="KW-1133">Transmembrane helix</keyword>
<feature type="transmembrane region" description="Helical" evidence="2">
    <location>
        <begin position="163"/>
        <end position="181"/>
    </location>
</feature>
<dbReference type="Proteomes" id="UP001175271">
    <property type="component" value="Unassembled WGS sequence"/>
</dbReference>